<dbReference type="CDD" id="cd00077">
    <property type="entry name" value="HDc"/>
    <property type="match status" value="1"/>
</dbReference>
<dbReference type="InterPro" id="IPR037522">
    <property type="entry name" value="HD_GYP_dom"/>
</dbReference>
<protein>
    <submittedName>
        <fullName evidence="3">Phosphohydrolase</fullName>
    </submittedName>
</protein>
<evidence type="ECO:0000256" key="1">
    <source>
        <dbReference type="SAM" id="MobiDB-lite"/>
    </source>
</evidence>
<reference evidence="4" key="1">
    <citation type="submission" date="2017-09" db="EMBL/GenBank/DDBJ databases">
        <title>FDA dAtabase for Regulatory Grade micrObial Sequences (FDA-ARGOS): Supporting development and validation of Infectious Disease Dx tests.</title>
        <authorList>
            <person name="Minogue T."/>
            <person name="Wolcott M."/>
            <person name="Wasieloski L."/>
            <person name="Aguilar W."/>
            <person name="Moore D."/>
            <person name="Tallon L."/>
            <person name="Sadzewicz L."/>
            <person name="Ott S."/>
            <person name="Zhao X."/>
            <person name="Nagaraj S."/>
            <person name="Vavikolanu K."/>
            <person name="Aluvathingal J."/>
            <person name="Nadendla S."/>
            <person name="Sichtig H."/>
        </authorList>
    </citation>
    <scope>NUCLEOTIDE SEQUENCE [LARGE SCALE GENOMIC DNA]</scope>
    <source>
        <strain evidence="4">FDAARGOS_394</strain>
    </source>
</reference>
<dbReference type="PANTHER" id="PTHR43155:SF2">
    <property type="entry name" value="CYCLIC DI-GMP PHOSPHODIESTERASE PA4108"/>
    <property type="match status" value="1"/>
</dbReference>
<dbReference type="InterPro" id="IPR021812">
    <property type="entry name" value="DUF3391"/>
</dbReference>
<evidence type="ECO:0000313" key="3">
    <source>
        <dbReference type="EMBL" id="PEH90204.1"/>
    </source>
</evidence>
<evidence type="ECO:0000313" key="4">
    <source>
        <dbReference type="Proteomes" id="UP000220246"/>
    </source>
</evidence>
<name>A0A2A7UY78_COMTR</name>
<dbReference type="Proteomes" id="UP000220246">
    <property type="component" value="Unassembled WGS sequence"/>
</dbReference>
<feature type="region of interest" description="Disordered" evidence="1">
    <location>
        <begin position="108"/>
        <end position="134"/>
    </location>
</feature>
<dbReference type="Gene3D" id="1.10.3210.10">
    <property type="entry name" value="Hypothetical protein af1432"/>
    <property type="match status" value="1"/>
</dbReference>
<organism evidence="3 4">
    <name type="scientific">Comamonas terrigena</name>
    <dbReference type="NCBI Taxonomy" id="32013"/>
    <lineage>
        <taxon>Bacteria</taxon>
        <taxon>Pseudomonadati</taxon>
        <taxon>Pseudomonadota</taxon>
        <taxon>Betaproteobacteria</taxon>
        <taxon>Burkholderiales</taxon>
        <taxon>Comamonadaceae</taxon>
        <taxon>Comamonas</taxon>
    </lineage>
</organism>
<evidence type="ECO:0000259" key="2">
    <source>
        <dbReference type="PROSITE" id="PS51832"/>
    </source>
</evidence>
<dbReference type="GO" id="GO:0008081">
    <property type="term" value="F:phosphoric diester hydrolase activity"/>
    <property type="evidence" value="ECO:0007669"/>
    <property type="project" value="UniProtKB-ARBA"/>
</dbReference>
<dbReference type="Pfam" id="PF11871">
    <property type="entry name" value="DUF3391"/>
    <property type="match status" value="1"/>
</dbReference>
<comment type="caution">
    <text evidence="3">The sequence shown here is derived from an EMBL/GenBank/DDBJ whole genome shotgun (WGS) entry which is preliminary data.</text>
</comment>
<keyword evidence="4" id="KW-1185">Reference proteome</keyword>
<gene>
    <name evidence="3" type="ORF">CRM82_17865</name>
</gene>
<dbReference type="AlphaFoldDB" id="A0A2A7UY78"/>
<accession>A0A2A7UY78</accession>
<dbReference type="EMBL" id="PDEA01000001">
    <property type="protein sequence ID" value="PEH90204.1"/>
    <property type="molecule type" value="Genomic_DNA"/>
</dbReference>
<proteinExistence type="predicted"/>
<dbReference type="PROSITE" id="PS51832">
    <property type="entry name" value="HD_GYP"/>
    <property type="match status" value="1"/>
</dbReference>
<feature type="domain" description="HD-GYP" evidence="2">
    <location>
        <begin position="199"/>
        <end position="394"/>
    </location>
</feature>
<dbReference type="OrthoDB" id="9764808at2"/>
<dbReference type="RefSeq" id="WP_083520287.1">
    <property type="nucleotide sequence ID" value="NZ_PDEA01000001.1"/>
</dbReference>
<dbReference type="STRING" id="1219032.GCA_001515545_00932"/>
<dbReference type="SUPFAM" id="SSF109604">
    <property type="entry name" value="HD-domain/PDEase-like"/>
    <property type="match status" value="1"/>
</dbReference>
<keyword evidence="3" id="KW-0378">Hydrolase</keyword>
<dbReference type="InterPro" id="IPR003607">
    <property type="entry name" value="HD/PDEase_dom"/>
</dbReference>
<sequence length="480" mass="51747">MHSGAACATPLCKYLFVACSRHNGRFGSTGLLACCSPNNVTHSLLIDVRDICIGMYVQLDIGWLRHPFPVSSFRVNSQEQIDVLQSLGLDEIRCIPAKSDPSVLTFLPPLTNEEGEAPAADGTPPQPARPATIGSSGLHIPTLAARDVPAMASSEVAALKTCDQRFSAATHSYREVVSRLVNDPQDAMRASSSLVAGYIAELLDASQTAIRLLSESVGEQQGAHPINVTVLSLLLGKSHGLNSARLMDLGLAALLHDVGKRDIDPRCTELLPSFTPEQKAAYEDHVGASVAYGQRMGLSPAALTAIAQHHEATDGTGFPLHLVEEDLSIEGQILALTNCYDKLCNPLAHAVALTPHEALSDLFGRRRGGFTRELVELFVRVMGVYPPGSVVQLSDERYGLVASVRSDQPLKPAVLLYNPDVDRAKAEPVELSELRGVVIKRSLRPAQLPREVLDYLSPRQRVCYFFERAVPLMSAVGGEA</sequence>
<dbReference type="Pfam" id="PF13487">
    <property type="entry name" value="HD_5"/>
    <property type="match status" value="1"/>
</dbReference>
<dbReference type="PANTHER" id="PTHR43155">
    <property type="entry name" value="CYCLIC DI-GMP PHOSPHODIESTERASE PA4108-RELATED"/>
    <property type="match status" value="1"/>
</dbReference>